<dbReference type="InterPro" id="IPR019099">
    <property type="entry name" value="Uncharacterised_PGPGW_TM"/>
</dbReference>
<dbReference type="AlphaFoldDB" id="A0A5Q3QDK9"/>
<protein>
    <submittedName>
        <fullName evidence="2">TIGR02611 family protein</fullName>
    </submittedName>
</protein>
<dbReference type="EMBL" id="CP045929">
    <property type="protein sequence ID" value="QGK69575.1"/>
    <property type="molecule type" value="Genomic_DNA"/>
</dbReference>
<dbReference type="KEGG" id="sace:GIY23_08595"/>
<feature type="transmembrane region" description="Helical" evidence="1">
    <location>
        <begin position="88"/>
        <end position="121"/>
    </location>
</feature>
<dbReference type="NCBIfam" id="TIGR02611">
    <property type="entry name" value="TIGR02611 family protein"/>
    <property type="match status" value="1"/>
</dbReference>
<keyword evidence="1" id="KW-0812">Transmembrane</keyword>
<gene>
    <name evidence="2" type="ORF">GIY23_08595</name>
</gene>
<feature type="transmembrane region" description="Helical" evidence="1">
    <location>
        <begin position="47"/>
        <end position="67"/>
    </location>
</feature>
<reference evidence="3" key="1">
    <citation type="submission" date="2019-11" db="EMBL/GenBank/DDBJ databases">
        <title>The complete genome sequence of Saccharopolyspora sp. E2A.</title>
        <authorList>
            <person name="Zhang G."/>
        </authorList>
    </citation>
    <scope>NUCLEOTIDE SEQUENCE [LARGE SCALE GENOMIC DNA]</scope>
    <source>
        <strain evidence="3">E2A</strain>
    </source>
</reference>
<evidence type="ECO:0000256" key="1">
    <source>
        <dbReference type="SAM" id="Phobius"/>
    </source>
</evidence>
<dbReference type="Pfam" id="PF09656">
    <property type="entry name" value="PGPGW"/>
    <property type="match status" value="1"/>
</dbReference>
<accession>A0A5Q3QDK9</accession>
<organism evidence="2 3">
    <name type="scientific">Allosaccharopolyspora coralli</name>
    <dbReference type="NCBI Taxonomy" id="2665642"/>
    <lineage>
        <taxon>Bacteria</taxon>
        <taxon>Bacillati</taxon>
        <taxon>Actinomycetota</taxon>
        <taxon>Actinomycetes</taxon>
        <taxon>Pseudonocardiales</taxon>
        <taxon>Pseudonocardiaceae</taxon>
        <taxon>Allosaccharopolyspora</taxon>
    </lineage>
</organism>
<evidence type="ECO:0000313" key="3">
    <source>
        <dbReference type="Proteomes" id="UP000371041"/>
    </source>
</evidence>
<dbReference type="InterPro" id="IPR013434">
    <property type="entry name" value="CHP02611"/>
</dbReference>
<keyword evidence="3" id="KW-1185">Reference proteome</keyword>
<name>A0A5Q3QDK9_9PSEU</name>
<feature type="transmembrane region" description="Helical" evidence="1">
    <location>
        <begin position="21"/>
        <end position="41"/>
    </location>
</feature>
<sequence length="133" mass="14946">MRGRLHERRERIRVNSTLNTSYRIALGTLGTIVLLAGLLMVPYPGPGWLVVFAGLGILATEFSWAHNLNTRAKRYYHAWTRWLGRQNVAVKLATMGLTCAVVLTTLWLLGLFAMAGSWVGVEWDWLSSPLFDS</sequence>
<dbReference type="Proteomes" id="UP000371041">
    <property type="component" value="Chromosome"/>
</dbReference>
<keyword evidence="1" id="KW-1133">Transmembrane helix</keyword>
<keyword evidence="1" id="KW-0472">Membrane</keyword>
<proteinExistence type="predicted"/>
<evidence type="ECO:0000313" key="2">
    <source>
        <dbReference type="EMBL" id="QGK69575.1"/>
    </source>
</evidence>